<evidence type="ECO:0000313" key="3">
    <source>
        <dbReference type="Proteomes" id="UP001500185"/>
    </source>
</evidence>
<comment type="caution">
    <text evidence="2">The sequence shown here is derived from an EMBL/GenBank/DDBJ whole genome shotgun (WGS) entry which is preliminary data.</text>
</comment>
<protein>
    <submittedName>
        <fullName evidence="2">Carboxymuconolactone decarboxylase family protein</fullName>
    </submittedName>
</protein>
<evidence type="ECO:0000313" key="2">
    <source>
        <dbReference type="EMBL" id="GAA0759501.1"/>
    </source>
</evidence>
<reference evidence="3" key="1">
    <citation type="journal article" date="2019" name="Int. J. Syst. Evol. Microbiol.">
        <title>The Global Catalogue of Microorganisms (GCM) 10K type strain sequencing project: providing services to taxonomists for standard genome sequencing and annotation.</title>
        <authorList>
            <consortium name="The Broad Institute Genomics Platform"/>
            <consortium name="The Broad Institute Genome Sequencing Center for Infectious Disease"/>
            <person name="Wu L."/>
            <person name="Ma J."/>
        </authorList>
    </citation>
    <scope>NUCLEOTIDE SEQUENCE [LARGE SCALE GENOMIC DNA]</scope>
    <source>
        <strain evidence="3">JCM 16231</strain>
    </source>
</reference>
<dbReference type="Pfam" id="PF02627">
    <property type="entry name" value="CMD"/>
    <property type="match status" value="1"/>
</dbReference>
<evidence type="ECO:0000259" key="1">
    <source>
        <dbReference type="Pfam" id="PF02627"/>
    </source>
</evidence>
<accession>A0ABP3VI67</accession>
<organism evidence="2 3">
    <name type="scientific">Psychroflexus lacisalsi</name>
    <dbReference type="NCBI Taxonomy" id="503928"/>
    <lineage>
        <taxon>Bacteria</taxon>
        <taxon>Pseudomonadati</taxon>
        <taxon>Bacteroidota</taxon>
        <taxon>Flavobacteriia</taxon>
        <taxon>Flavobacteriales</taxon>
        <taxon>Flavobacteriaceae</taxon>
        <taxon>Psychroflexus</taxon>
    </lineage>
</organism>
<dbReference type="PANTHER" id="PTHR35446:SF3">
    <property type="entry name" value="CMD DOMAIN-CONTAINING PROTEIN"/>
    <property type="match status" value="1"/>
</dbReference>
<dbReference type="RefSeq" id="WP_224454292.1">
    <property type="nucleotide sequence ID" value="NZ_BAAAGG010000005.1"/>
</dbReference>
<name>A0ABP3VI67_9FLAO</name>
<dbReference type="Gene3D" id="1.20.1290.10">
    <property type="entry name" value="AhpD-like"/>
    <property type="match status" value="1"/>
</dbReference>
<dbReference type="InterPro" id="IPR029032">
    <property type="entry name" value="AhpD-like"/>
</dbReference>
<dbReference type="EMBL" id="BAAAGG010000005">
    <property type="protein sequence ID" value="GAA0759501.1"/>
    <property type="molecule type" value="Genomic_DNA"/>
</dbReference>
<dbReference type="SUPFAM" id="SSF69118">
    <property type="entry name" value="AhpD-like"/>
    <property type="match status" value="1"/>
</dbReference>
<proteinExistence type="predicted"/>
<keyword evidence="3" id="KW-1185">Reference proteome</keyword>
<dbReference type="Proteomes" id="UP001500185">
    <property type="component" value="Unassembled WGS sequence"/>
</dbReference>
<sequence length="181" mass="19814">MKPLEINEAKAPAKEILEGIKSKMGAVPNLFRVMANNPSLLSAYTKADETFRNDSGFTSQEQETILLSVAVFNGCTYCVAAHSFIAKNQSNVSEEVLKALRNEDKLPDVKLDALSKFAVSVAKERGYPTAGATSALKDVGYKDEHIAGIVTAVGMKTMSNYINHIAETEVDDMFAEFKWDK</sequence>
<feature type="domain" description="Carboxymuconolactone decarboxylase-like" evidence="1">
    <location>
        <begin position="40"/>
        <end position="101"/>
    </location>
</feature>
<dbReference type="InterPro" id="IPR003779">
    <property type="entry name" value="CMD-like"/>
</dbReference>
<gene>
    <name evidence="2" type="ORF">GCM10009433_17740</name>
</gene>
<dbReference type="PANTHER" id="PTHR35446">
    <property type="entry name" value="SI:CH211-175M2.5"/>
    <property type="match status" value="1"/>
</dbReference>